<dbReference type="PROSITE" id="PS51411">
    <property type="entry name" value="PSP1_C"/>
    <property type="match status" value="1"/>
</dbReference>
<evidence type="ECO:0000259" key="1">
    <source>
        <dbReference type="PROSITE" id="PS51411"/>
    </source>
</evidence>
<feature type="domain" description="PSP1 C-terminal" evidence="1">
    <location>
        <begin position="61"/>
        <end position="146"/>
    </location>
</feature>
<dbReference type="EMBL" id="CP042425">
    <property type="protein sequence ID" value="QEL14240.1"/>
    <property type="molecule type" value="Genomic_DNA"/>
</dbReference>
<keyword evidence="3" id="KW-1185">Reference proteome</keyword>
<dbReference type="Proteomes" id="UP000324974">
    <property type="component" value="Chromosome"/>
</dbReference>
<name>A0A5C1A6A4_9BACT</name>
<gene>
    <name evidence="2" type="ORF">PX52LOC_01110</name>
</gene>
<dbReference type="AlphaFoldDB" id="A0A5C1A6A4"/>
<reference evidence="3" key="1">
    <citation type="submission" date="2019-08" db="EMBL/GenBank/DDBJ databases">
        <title>Limnoglobus roseus gen. nov., sp. nov., a novel freshwater planctomycete with a giant genome from the family Gemmataceae.</title>
        <authorList>
            <person name="Kulichevskaya I.S."/>
            <person name="Naumoff D.G."/>
            <person name="Miroshnikov K."/>
            <person name="Ivanova A."/>
            <person name="Philippov D.A."/>
            <person name="Hakobyan A."/>
            <person name="Rijpstra I.C."/>
            <person name="Sinninghe Damste J.S."/>
            <person name="Liesack W."/>
            <person name="Dedysh S.N."/>
        </authorList>
    </citation>
    <scope>NUCLEOTIDE SEQUENCE [LARGE SCALE GENOMIC DNA]</scope>
    <source>
        <strain evidence="3">PX52</strain>
    </source>
</reference>
<organism evidence="2 3">
    <name type="scientific">Limnoglobus roseus</name>
    <dbReference type="NCBI Taxonomy" id="2598579"/>
    <lineage>
        <taxon>Bacteria</taxon>
        <taxon>Pseudomonadati</taxon>
        <taxon>Planctomycetota</taxon>
        <taxon>Planctomycetia</taxon>
        <taxon>Gemmatales</taxon>
        <taxon>Gemmataceae</taxon>
        <taxon>Limnoglobus</taxon>
    </lineage>
</organism>
<dbReference type="InterPro" id="IPR007557">
    <property type="entry name" value="PSP1_C"/>
</dbReference>
<sequence>MSREYLLQYGSSAFVGRFWADAEFVRGQRAVIESPRGRELGTVLCEPHEKFVATVAPDRDGRVIRPAAAADEDGVAASRALADRILDAAATAVTAAGLPALILDCEVLLESSAAILHVTTWAATDLTPLAESLTQQFGCPVRFHDLAATTLPEEPGAPGCGKPDCGSGGGGCGTGGGCSTGGCSRGKVKSSGELTAYFRDLREKMEADVAGRRELL</sequence>
<evidence type="ECO:0000313" key="3">
    <source>
        <dbReference type="Proteomes" id="UP000324974"/>
    </source>
</evidence>
<evidence type="ECO:0000313" key="2">
    <source>
        <dbReference type="EMBL" id="QEL14240.1"/>
    </source>
</evidence>
<accession>A0A5C1A6A4</accession>
<dbReference type="KEGG" id="lrs:PX52LOC_01110"/>
<protein>
    <submittedName>
        <fullName evidence="2">Signal peptidase</fullName>
    </submittedName>
</protein>
<dbReference type="RefSeq" id="WP_149109147.1">
    <property type="nucleotide sequence ID" value="NZ_CP042425.1"/>
</dbReference>
<proteinExistence type="predicted"/>
<dbReference type="OrthoDB" id="285947at2"/>